<dbReference type="EMBL" id="JBGOSP010000054">
    <property type="protein sequence ID" value="MFA3843222.1"/>
    <property type="molecule type" value="Genomic_DNA"/>
</dbReference>
<reference evidence="2 3" key="1">
    <citation type="submission" date="2024-08" db="EMBL/GenBank/DDBJ databases">
        <title>Genome sequence of Streptomyces aureus CACIA-1.46HGO.</title>
        <authorList>
            <person name="Evangelista-Martinez Z."/>
        </authorList>
    </citation>
    <scope>NUCLEOTIDE SEQUENCE [LARGE SCALE GENOMIC DNA]</scope>
    <source>
        <strain evidence="2 3">CACIA-1.46HGO</strain>
    </source>
</reference>
<organism evidence="2 3">
    <name type="scientific">Streptomyces aureus</name>
    <dbReference type="NCBI Taxonomy" id="193461"/>
    <lineage>
        <taxon>Bacteria</taxon>
        <taxon>Bacillati</taxon>
        <taxon>Actinomycetota</taxon>
        <taxon>Actinomycetes</taxon>
        <taxon>Kitasatosporales</taxon>
        <taxon>Streptomycetaceae</taxon>
        <taxon>Streptomyces</taxon>
    </lineage>
</organism>
<keyword evidence="1" id="KW-0812">Transmembrane</keyword>
<protein>
    <recommendedName>
        <fullName evidence="4">Secreted protein</fullName>
    </recommendedName>
</protein>
<keyword evidence="1" id="KW-0472">Membrane</keyword>
<keyword evidence="1" id="KW-1133">Transmembrane helix</keyword>
<evidence type="ECO:0000313" key="2">
    <source>
        <dbReference type="EMBL" id="MFA3843222.1"/>
    </source>
</evidence>
<keyword evidence="3" id="KW-1185">Reference proteome</keyword>
<accession>A0ABV4SXU8</accession>
<dbReference type="Proteomes" id="UP001571476">
    <property type="component" value="Unassembled WGS sequence"/>
</dbReference>
<dbReference type="RefSeq" id="WP_372567074.1">
    <property type="nucleotide sequence ID" value="NZ_JBGOSP010000054.1"/>
</dbReference>
<comment type="caution">
    <text evidence="2">The sequence shown here is derived from an EMBL/GenBank/DDBJ whole genome shotgun (WGS) entry which is preliminary data.</text>
</comment>
<gene>
    <name evidence="2" type="ORF">ACEG43_45100</name>
</gene>
<evidence type="ECO:0000313" key="3">
    <source>
        <dbReference type="Proteomes" id="UP001571476"/>
    </source>
</evidence>
<feature type="transmembrane region" description="Helical" evidence="1">
    <location>
        <begin position="28"/>
        <end position="50"/>
    </location>
</feature>
<sequence length="167" mass="16992">MSHPHPPQHDIPPLPPTAPPIVMVPKRAVFTAALLGLAAGATIVGGAWGLTASSGPDKPGTFTLNGTFELTDSVVPDGDGGCAGTRGYDDISEGVSVTVYSADGKVVATGGLGKSTYDEGNYNCTYKVAVDGVPKGERFYKVEVSHRGTLQLSAEEAENGGFAGSLG</sequence>
<evidence type="ECO:0008006" key="4">
    <source>
        <dbReference type="Google" id="ProtNLM"/>
    </source>
</evidence>
<proteinExistence type="predicted"/>
<name>A0ABV4SXU8_9ACTN</name>
<evidence type="ECO:0000256" key="1">
    <source>
        <dbReference type="SAM" id="Phobius"/>
    </source>
</evidence>